<evidence type="ECO:0000256" key="6">
    <source>
        <dbReference type="SAM" id="SignalP"/>
    </source>
</evidence>
<dbReference type="CDD" id="cd13663">
    <property type="entry name" value="PBP2_PotD_PotF_like_2"/>
    <property type="match status" value="1"/>
</dbReference>
<dbReference type="KEGG" id="xak:KIMC2_12060"/>
<dbReference type="AlphaFoldDB" id="A0AAU9DM09"/>
<feature type="chain" id="PRO_5043381244" evidence="6">
    <location>
        <begin position="33"/>
        <end position="359"/>
    </location>
</feature>
<comment type="subcellular location">
    <subcellularLocation>
        <location evidence="1">Periplasm</location>
    </subcellularLocation>
</comment>
<dbReference type="EMBL" id="AP026801">
    <property type="protein sequence ID" value="BDR56644.1"/>
    <property type="molecule type" value="Genomic_DNA"/>
</dbReference>
<keyword evidence="8" id="KW-1185">Reference proteome</keyword>
<name>A0AAU9DM09_9LACO</name>
<dbReference type="Gene3D" id="3.40.190.10">
    <property type="entry name" value="Periplasmic binding protein-like II"/>
    <property type="match status" value="2"/>
</dbReference>
<evidence type="ECO:0000313" key="8">
    <source>
        <dbReference type="Proteomes" id="UP001321804"/>
    </source>
</evidence>
<dbReference type="GO" id="GO:0019808">
    <property type="term" value="F:polyamine binding"/>
    <property type="evidence" value="ECO:0007669"/>
    <property type="project" value="InterPro"/>
</dbReference>
<evidence type="ECO:0000256" key="1">
    <source>
        <dbReference type="ARBA" id="ARBA00004418"/>
    </source>
</evidence>
<protein>
    <submittedName>
        <fullName evidence="7">Spermidine/putrescine ABC transporter substrate-binding protein</fullName>
    </submittedName>
</protein>
<feature type="binding site" evidence="5">
    <location>
        <position position="94"/>
    </location>
    <ligand>
        <name>spermidine</name>
        <dbReference type="ChEBI" id="CHEBI:57834"/>
    </ligand>
</feature>
<dbReference type="PRINTS" id="PR00909">
    <property type="entry name" value="SPERMDNBNDNG"/>
</dbReference>
<gene>
    <name evidence="7" type="ORF">KIMC2_12060</name>
</gene>
<dbReference type="Pfam" id="PF13416">
    <property type="entry name" value="SBP_bac_8"/>
    <property type="match status" value="1"/>
</dbReference>
<evidence type="ECO:0000256" key="2">
    <source>
        <dbReference type="ARBA" id="ARBA00022448"/>
    </source>
</evidence>
<reference evidence="7 8" key="1">
    <citation type="journal article" date="2023" name="Microbiol. Spectr.">
        <title>Symbiosis of Carpenter Bees with Uncharacterized Lactic Acid Bacteria Showing NAD Auxotrophy.</title>
        <authorList>
            <person name="Kawasaki S."/>
            <person name="Ozawa K."/>
            <person name="Mori T."/>
            <person name="Yamamoto A."/>
            <person name="Ito M."/>
            <person name="Ohkuma M."/>
            <person name="Sakamoto M."/>
            <person name="Matsutani M."/>
        </authorList>
    </citation>
    <scope>NUCLEOTIDE SEQUENCE [LARGE SCALE GENOMIC DNA]</scope>
    <source>
        <strain evidence="7 8">KimC2</strain>
    </source>
</reference>
<evidence type="ECO:0000256" key="4">
    <source>
        <dbReference type="ARBA" id="ARBA00022764"/>
    </source>
</evidence>
<dbReference type="PIRSF" id="PIRSF019574">
    <property type="entry name" value="Periplasmic_polyamine_BP"/>
    <property type="match status" value="1"/>
</dbReference>
<dbReference type="Proteomes" id="UP001321804">
    <property type="component" value="Chromosome"/>
</dbReference>
<keyword evidence="2" id="KW-0813">Transport</keyword>
<sequence>MKKLLSIFLTICAVCMCLIFFNHRLTHSSAAAKDDDKVLNIFNWGDYIDPTLIKKFENQTGYKVSIQSFDSNESMIEKIRQGGISFDLTVPSEYTVEKMKKMNLLKPIDLNRIHNLKQIDSVFMNRSFDQNNRYSIPYFWGTLGIVYNDKYIKPGEVKHWQDLWSPKYKNAILLIDSVRDVFAASLIPMGKTINTTDTGTLLKAKKSLVELAPNVKAIVADEIKMYMEQEESYLAVDWSGEASEMMNVNKHLHYVVPSEGSNIWIDSFVIPKTAKHFKAIYKFLNFMNEPENAAKNAEYVGYATVNEGARKILPRSIVGNKSFYPDFKTMSHLDTYRDLGQKTVEEYNDFYLEFKMSRQ</sequence>
<dbReference type="GO" id="GO:0015846">
    <property type="term" value="P:polyamine transport"/>
    <property type="evidence" value="ECO:0007669"/>
    <property type="project" value="InterPro"/>
</dbReference>
<accession>A0AAU9DM09</accession>
<dbReference type="PANTHER" id="PTHR30222:SF17">
    <property type="entry name" value="SPERMIDINE_PUTRESCINE-BINDING PERIPLASMIC PROTEIN"/>
    <property type="match status" value="1"/>
</dbReference>
<organism evidence="7 8">
    <name type="scientific">Xylocopilactobacillus apis</name>
    <dbReference type="NCBI Taxonomy" id="2932183"/>
    <lineage>
        <taxon>Bacteria</taxon>
        <taxon>Bacillati</taxon>
        <taxon>Bacillota</taxon>
        <taxon>Bacilli</taxon>
        <taxon>Lactobacillales</taxon>
        <taxon>Lactobacillaceae</taxon>
        <taxon>Xylocopilactobacillus</taxon>
    </lineage>
</organism>
<evidence type="ECO:0000313" key="7">
    <source>
        <dbReference type="EMBL" id="BDR56644.1"/>
    </source>
</evidence>
<evidence type="ECO:0000256" key="5">
    <source>
        <dbReference type="PIRSR" id="PIRSR019574-1"/>
    </source>
</evidence>
<dbReference type="PANTHER" id="PTHR30222">
    <property type="entry name" value="SPERMIDINE/PUTRESCINE-BINDING PERIPLASMIC PROTEIN"/>
    <property type="match status" value="1"/>
</dbReference>
<dbReference type="GO" id="GO:0042597">
    <property type="term" value="C:periplasmic space"/>
    <property type="evidence" value="ECO:0007669"/>
    <property type="project" value="UniProtKB-SubCell"/>
</dbReference>
<evidence type="ECO:0000256" key="3">
    <source>
        <dbReference type="ARBA" id="ARBA00022729"/>
    </source>
</evidence>
<dbReference type="InterPro" id="IPR006059">
    <property type="entry name" value="SBP"/>
</dbReference>
<feature type="signal peptide" evidence="6">
    <location>
        <begin position="1"/>
        <end position="32"/>
    </location>
</feature>
<dbReference type="RefSeq" id="WP_317694959.1">
    <property type="nucleotide sequence ID" value="NZ_AP026801.1"/>
</dbReference>
<dbReference type="SUPFAM" id="SSF53850">
    <property type="entry name" value="Periplasmic binding protein-like II"/>
    <property type="match status" value="1"/>
</dbReference>
<keyword evidence="3 6" id="KW-0732">Signal</keyword>
<dbReference type="InterPro" id="IPR001188">
    <property type="entry name" value="Sperm_putr-bd"/>
</dbReference>
<proteinExistence type="predicted"/>
<keyword evidence="4" id="KW-0574">Periplasm</keyword>